<dbReference type="Pfam" id="PF01061">
    <property type="entry name" value="ABC2_membrane"/>
    <property type="match status" value="1"/>
</dbReference>
<dbReference type="PANTHER" id="PTHR43027:SF2">
    <property type="entry name" value="TRANSPORT PERMEASE PROTEIN"/>
    <property type="match status" value="1"/>
</dbReference>
<evidence type="ECO:0000256" key="6">
    <source>
        <dbReference type="RuleBase" id="RU361157"/>
    </source>
</evidence>
<dbReference type="GO" id="GO:0140359">
    <property type="term" value="F:ABC-type transporter activity"/>
    <property type="evidence" value="ECO:0007669"/>
    <property type="project" value="InterPro"/>
</dbReference>
<dbReference type="PIRSF" id="PIRSF006648">
    <property type="entry name" value="DrrB"/>
    <property type="match status" value="1"/>
</dbReference>
<dbReference type="Proteomes" id="UP000005940">
    <property type="component" value="Chromosome"/>
</dbReference>
<feature type="transmembrane region" description="Helical" evidence="6">
    <location>
        <begin position="120"/>
        <end position="145"/>
    </location>
</feature>
<keyword evidence="2 6" id="KW-0812">Transmembrane</keyword>
<evidence type="ECO:0000256" key="2">
    <source>
        <dbReference type="ARBA" id="ARBA00022692"/>
    </source>
</evidence>
<feature type="transmembrane region" description="Helical" evidence="6">
    <location>
        <begin position="42"/>
        <end position="61"/>
    </location>
</feature>
<accession>I2N1I6</accession>
<comment type="subcellular location">
    <subcellularLocation>
        <location evidence="6">Cell membrane</location>
        <topology evidence="6">Multi-pass membrane protein</topology>
    </subcellularLocation>
    <subcellularLocation>
        <location evidence="1">Membrane</location>
        <topology evidence="1">Multi-pass membrane protein</topology>
    </subcellularLocation>
</comment>
<feature type="transmembrane region" description="Helical" evidence="6">
    <location>
        <begin position="73"/>
        <end position="99"/>
    </location>
</feature>
<keyword evidence="9" id="KW-1185">Reference proteome</keyword>
<reference evidence="8 9" key="1">
    <citation type="journal article" date="2012" name="J. Bacteriol.">
        <title>Draft genome of Streptomyces tsukubaensis NRRL 18488, the producer of the clinically important immunosuppressant tacrolimus (FK506).</title>
        <authorList>
            <person name="Barreiro C."/>
            <person name="Prieto C."/>
            <person name="Sola-Landa A."/>
            <person name="Solera E."/>
            <person name="Martinez-Castro M."/>
            <person name="Perez-Redondo R."/>
            <person name="Garcia-Estrada C."/>
            <person name="Aparicio J.F."/>
            <person name="Fernandez-Martinez L.T."/>
            <person name="Santos-Aberturas J."/>
            <person name="Salehi-Najafabadi Z."/>
            <person name="Rodriguez-Garcia A."/>
            <person name="Tauch A."/>
            <person name="Martin J.F."/>
        </authorList>
    </citation>
    <scope>NUCLEOTIDE SEQUENCE [LARGE SCALE GENOMIC DNA]</scope>
    <source>
        <strain evidence="9">DSM 42081 / NBRC 108919 / NRRL 18488 / 9993</strain>
    </source>
</reference>
<evidence type="ECO:0000256" key="4">
    <source>
        <dbReference type="ARBA" id="ARBA00023136"/>
    </source>
</evidence>
<dbReference type="InterPro" id="IPR047817">
    <property type="entry name" value="ABC2_TM_bact-type"/>
</dbReference>
<dbReference type="InterPro" id="IPR000412">
    <property type="entry name" value="ABC_2_transport"/>
</dbReference>
<dbReference type="EMBL" id="CP029159">
    <property type="protein sequence ID" value="QKM68880.1"/>
    <property type="molecule type" value="Genomic_DNA"/>
</dbReference>
<evidence type="ECO:0000259" key="7">
    <source>
        <dbReference type="PROSITE" id="PS51012"/>
    </source>
</evidence>
<dbReference type="RefSeq" id="WP_006348225.1">
    <property type="nucleotide sequence ID" value="NZ_CP029159.1"/>
</dbReference>
<proteinExistence type="inferred from homology"/>
<keyword evidence="5" id="KW-0046">Antibiotic resistance</keyword>
<evidence type="ECO:0000313" key="8">
    <source>
        <dbReference type="EMBL" id="QKM68880.1"/>
    </source>
</evidence>
<organism evidence="8 9">
    <name type="scientific">Streptomyces tsukubensis (strain DSM 42081 / NBRC 108919 / NRRL 18488 / 9993)</name>
    <dbReference type="NCBI Taxonomy" id="1114943"/>
    <lineage>
        <taxon>Bacteria</taxon>
        <taxon>Bacillati</taxon>
        <taxon>Actinomycetota</taxon>
        <taxon>Actinomycetes</taxon>
        <taxon>Kitasatosporales</taxon>
        <taxon>Streptomycetaceae</taxon>
        <taxon>Streptomyces</taxon>
    </lineage>
</organism>
<dbReference type="InterPro" id="IPR052902">
    <property type="entry name" value="ABC-2_transporter"/>
</dbReference>
<dbReference type="GO" id="GO:0043190">
    <property type="term" value="C:ATP-binding cassette (ABC) transporter complex"/>
    <property type="evidence" value="ECO:0007669"/>
    <property type="project" value="InterPro"/>
</dbReference>
<evidence type="ECO:0000256" key="1">
    <source>
        <dbReference type="ARBA" id="ARBA00004141"/>
    </source>
</evidence>
<dbReference type="InterPro" id="IPR013525">
    <property type="entry name" value="ABC2_TM"/>
</dbReference>
<keyword evidence="4 6" id="KW-0472">Membrane</keyword>
<gene>
    <name evidence="8" type="ORF">STSU_018595</name>
</gene>
<evidence type="ECO:0000313" key="9">
    <source>
        <dbReference type="Proteomes" id="UP000005940"/>
    </source>
</evidence>
<keyword evidence="6" id="KW-0813">Transport</keyword>
<dbReference type="GO" id="GO:0046677">
    <property type="term" value="P:response to antibiotic"/>
    <property type="evidence" value="ECO:0007669"/>
    <property type="project" value="UniProtKB-KW"/>
</dbReference>
<dbReference type="PROSITE" id="PS51012">
    <property type="entry name" value="ABC_TM2"/>
    <property type="match status" value="1"/>
</dbReference>
<protein>
    <recommendedName>
        <fullName evidence="6">Transport permease protein</fullName>
    </recommendedName>
</protein>
<name>I2N1I6_STRT9</name>
<feature type="transmembrane region" description="Helical" evidence="6">
    <location>
        <begin position="243"/>
        <end position="265"/>
    </location>
</feature>
<evidence type="ECO:0000256" key="3">
    <source>
        <dbReference type="ARBA" id="ARBA00022989"/>
    </source>
</evidence>
<feature type="transmembrane region" description="Helical" evidence="6">
    <location>
        <begin position="188"/>
        <end position="207"/>
    </location>
</feature>
<dbReference type="AlphaFoldDB" id="I2N1I6"/>
<sequence>MAATVLDGSGTGAGTARRTTVAQRLTALGRAELILLLRNRTALFMALAMPLALVLTMQASLKEMDLGKAGMSIAEAAVIGGTGFILLLVVHVNLVSAYVARREELVLKRLRTGEISDREILAGTALPSVGLALAQVGLLLVAAVVFLDLRAPQRPDLLLAGVVLALAVLASLAALISAWTRTVESSQLTVMPMLMISSIGSGLFVPVELMPDNIRAVAELLPMTGAMTLIRDGWLGVSDGKDLLGAALTALAWVALSVFAVNRWFRWEPRR</sequence>
<evidence type="ECO:0000256" key="5">
    <source>
        <dbReference type="ARBA" id="ARBA00023251"/>
    </source>
</evidence>
<keyword evidence="6" id="KW-1003">Cell membrane</keyword>
<comment type="similarity">
    <text evidence="6">Belongs to the ABC-2 integral membrane protein family.</text>
</comment>
<dbReference type="PANTHER" id="PTHR43027">
    <property type="entry name" value="DOXORUBICIN RESISTANCE ABC TRANSPORTER PERMEASE PROTEIN DRRC-RELATED"/>
    <property type="match status" value="1"/>
</dbReference>
<feature type="domain" description="ABC transmembrane type-2" evidence="7">
    <location>
        <begin position="41"/>
        <end position="264"/>
    </location>
</feature>
<keyword evidence="3 6" id="KW-1133">Transmembrane helix</keyword>
<feature type="transmembrane region" description="Helical" evidence="6">
    <location>
        <begin position="157"/>
        <end position="176"/>
    </location>
</feature>